<dbReference type="Proteomes" id="UP000298722">
    <property type="component" value="Chromosome"/>
</dbReference>
<dbReference type="PROSITE" id="PS51826">
    <property type="entry name" value="PSBD"/>
    <property type="match status" value="1"/>
</dbReference>
<dbReference type="PROSITE" id="PS50968">
    <property type="entry name" value="BIOTINYL_LIPOYL"/>
    <property type="match status" value="1"/>
</dbReference>
<dbReference type="Pfam" id="PF02817">
    <property type="entry name" value="E3_binding"/>
    <property type="match status" value="1"/>
</dbReference>
<dbReference type="InterPro" id="IPR001078">
    <property type="entry name" value="2-oxoacid_DH_actylTfrase"/>
</dbReference>
<organism evidence="9 11">
    <name type="scientific">Haloarcula marismortui (strain ATCC 43049 / DSM 3752 / JCM 8966 / VKM B-1809)</name>
    <name type="common">Halobacterium marismortui</name>
    <dbReference type="NCBI Taxonomy" id="272569"/>
    <lineage>
        <taxon>Archaea</taxon>
        <taxon>Methanobacteriati</taxon>
        <taxon>Methanobacteriota</taxon>
        <taxon>Stenosarchaea group</taxon>
        <taxon>Halobacteria</taxon>
        <taxon>Halobacteriales</taxon>
        <taxon>Haloarculaceae</taxon>
        <taxon>Haloarcula</taxon>
    </lineage>
</organism>
<dbReference type="SUPFAM" id="SSF51230">
    <property type="entry name" value="Single hybrid motif"/>
    <property type="match status" value="1"/>
</dbReference>
<dbReference type="EMBL" id="AY596297">
    <property type="protein sequence ID" value="AAV47689.1"/>
    <property type="molecule type" value="Genomic_DNA"/>
</dbReference>
<dbReference type="GeneID" id="40153783"/>
<feature type="region of interest" description="Disordered" evidence="6">
    <location>
        <begin position="81"/>
        <end position="128"/>
    </location>
</feature>
<dbReference type="InterPro" id="IPR036625">
    <property type="entry name" value="E3-bd_dom_sf"/>
</dbReference>
<dbReference type="InterPro" id="IPR050743">
    <property type="entry name" value="2-oxoacid_DH_E2_comp"/>
</dbReference>
<dbReference type="Gene3D" id="3.30.559.10">
    <property type="entry name" value="Chloramphenicol acetyltransferase-like domain"/>
    <property type="match status" value="1"/>
</dbReference>
<dbReference type="RefSeq" id="WP_011224531.1">
    <property type="nucleotide sequence ID" value="NC_006396.1"/>
</dbReference>
<evidence type="ECO:0000256" key="2">
    <source>
        <dbReference type="ARBA" id="ARBA00007317"/>
    </source>
</evidence>
<dbReference type="GO" id="GO:0031405">
    <property type="term" value="F:lipoic acid binding"/>
    <property type="evidence" value="ECO:0007669"/>
    <property type="project" value="TreeGrafter"/>
</dbReference>
<dbReference type="PATRIC" id="fig|272569.17.peg.3514"/>
<feature type="compositionally biased region" description="Acidic residues" evidence="6">
    <location>
        <begin position="90"/>
        <end position="105"/>
    </location>
</feature>
<dbReference type="Pfam" id="PF00198">
    <property type="entry name" value="2-oxoacid_dh"/>
    <property type="match status" value="1"/>
</dbReference>
<evidence type="ECO:0000259" key="8">
    <source>
        <dbReference type="PROSITE" id="PS51826"/>
    </source>
</evidence>
<reference evidence="10 12" key="2">
    <citation type="submission" date="2019-04" db="EMBL/GenBank/DDBJ databases">
        <title>Methylomes of two halophilic Archaea, Haloarcula marismortui and Haloferax mediterranei.</title>
        <authorList>
            <person name="DasSarma S."/>
            <person name="DasSarma P."/>
            <person name="DasSarma S."/>
            <person name="Fomenkov A."/>
            <person name="Vincze T."/>
            <person name="Anton B.P."/>
            <person name="Roberts R.J."/>
        </authorList>
    </citation>
    <scope>NUCLEOTIDE SEQUENCE [LARGE SCALE GENOMIC DNA]</scope>
    <source>
        <strain evidence="10 12">ATCC 43049</strain>
    </source>
</reference>
<feature type="domain" description="Peripheral subunit-binding (PSBD)" evidence="8">
    <location>
        <begin position="130"/>
        <end position="167"/>
    </location>
</feature>
<evidence type="ECO:0000256" key="3">
    <source>
        <dbReference type="ARBA" id="ARBA00022679"/>
    </source>
</evidence>
<accession>Q5UYG4</accession>
<feature type="domain" description="Lipoyl-binding" evidence="7">
    <location>
        <begin position="1"/>
        <end position="76"/>
    </location>
</feature>
<dbReference type="CDD" id="cd06849">
    <property type="entry name" value="lipoyl_domain"/>
    <property type="match status" value="1"/>
</dbReference>
<dbReference type="GO" id="GO:0005737">
    <property type="term" value="C:cytoplasm"/>
    <property type="evidence" value="ECO:0007669"/>
    <property type="project" value="TreeGrafter"/>
</dbReference>
<dbReference type="InterPro" id="IPR011053">
    <property type="entry name" value="Single_hybrid_motif"/>
</dbReference>
<keyword evidence="9" id="KW-0670">Pyruvate</keyword>
<evidence type="ECO:0000313" key="10">
    <source>
        <dbReference type="EMBL" id="QCP92374.1"/>
    </source>
</evidence>
<evidence type="ECO:0000313" key="9">
    <source>
        <dbReference type="EMBL" id="AAV47689.1"/>
    </source>
</evidence>
<evidence type="ECO:0000256" key="6">
    <source>
        <dbReference type="SAM" id="MobiDB-lite"/>
    </source>
</evidence>
<dbReference type="PANTHER" id="PTHR43178:SF5">
    <property type="entry name" value="LIPOAMIDE ACYLTRANSFERASE COMPONENT OF BRANCHED-CHAIN ALPHA-KETO ACID DEHYDROGENASE COMPLEX, MITOCHONDRIAL"/>
    <property type="match status" value="1"/>
</dbReference>
<feature type="compositionally biased region" description="Low complexity" evidence="6">
    <location>
        <begin position="164"/>
        <end position="179"/>
    </location>
</feature>
<dbReference type="SUPFAM" id="SSF47005">
    <property type="entry name" value="Peripheral subunit-binding domain of 2-oxo acid dehydrogenase complex"/>
    <property type="match status" value="1"/>
</dbReference>
<dbReference type="STRING" id="272569.rrnAC2955"/>
<dbReference type="FunFam" id="3.30.559.10:FF:000007">
    <property type="entry name" value="Dihydrolipoamide acetyltransferase component of pyruvate dehydrogenase complex"/>
    <property type="match status" value="1"/>
</dbReference>
<keyword evidence="3 9" id="KW-0808">Transferase</keyword>
<feature type="region of interest" description="Disordered" evidence="6">
    <location>
        <begin position="146"/>
        <end position="241"/>
    </location>
</feature>
<protein>
    <submittedName>
        <fullName evidence="10">2-oxo acid dehydrogenase subunit E2</fullName>
    </submittedName>
    <submittedName>
        <fullName evidence="9">Dihydrolipoamide acetyltransferase component of pyruvate dehydrogenase complex</fullName>
        <ecNumber evidence="9">2.3.1.12</ecNumber>
    </submittedName>
</protein>
<sequence>MFEFNLPDLGEGVAEGEVLTWRVSPGDAVTEDQVLAEVETDKAAVDVPSPVDGVVQELHAEVGEMVQTGEVLITIAEEGDAETADAAASDTDEAESAGADTEEADSAASEAAAADEQSGASTSTADGRVFASPSVRRLAREKGVDIAAVDGSGPGGRVTEGDVEAATASADEATASDDSPTSVVSKASDDGDSPTAAVSQVDAGDTDDGTAVKSAVKSVSGDGQEAASRDQTLATPATRKAARELDVNIDAVPTDQTRDGQPYVDEAAVRTYAEAQQAAQAADAEAVSAEGGAAGTAAEAGGAGAETTAVETGDGERREPYRGVRRSIGEQMARSRREVPHATHHDQVVVSGLVEARERLAPLAEERDVTLTYTPFVVKCVAAALDKHPVLNTALDTENEEIVYRDAHNIGVAAATDHGLVVPVVNDVDGKGLVELAGEVNDLVGRARERDIERSEMQGGTFTVTNFGVIGGEYASPIINVPETAILGIGALKERPVAEDGEVVAKPTLPLSLAIDHRVIDGADAARFVNTLKEYLSDPTRLLLE</sequence>
<name>Q5UYG4_HALMA</name>
<dbReference type="GO" id="GO:0004742">
    <property type="term" value="F:dihydrolipoyllysine-residue acetyltransferase activity"/>
    <property type="evidence" value="ECO:0007669"/>
    <property type="project" value="UniProtKB-EC"/>
</dbReference>
<keyword evidence="4" id="KW-0450">Lipoyl</keyword>
<dbReference type="AlphaFoldDB" id="Q5UYG4"/>
<dbReference type="InterPro" id="IPR000089">
    <property type="entry name" value="Biotin_lipoyl"/>
</dbReference>
<dbReference type="PaxDb" id="272569-rrnAC2955"/>
<dbReference type="Gene3D" id="4.10.320.10">
    <property type="entry name" value="E3-binding domain"/>
    <property type="match status" value="1"/>
</dbReference>
<dbReference type="Pfam" id="PF00364">
    <property type="entry name" value="Biotin_lipoyl"/>
    <property type="match status" value="1"/>
</dbReference>
<dbReference type="PROSITE" id="PS00189">
    <property type="entry name" value="LIPOYL"/>
    <property type="match status" value="1"/>
</dbReference>
<evidence type="ECO:0000313" key="11">
    <source>
        <dbReference type="Proteomes" id="UP000001169"/>
    </source>
</evidence>
<comment type="similarity">
    <text evidence="2">Belongs to the 2-oxoacid dehydrogenase family.</text>
</comment>
<dbReference type="InterPro" id="IPR003016">
    <property type="entry name" value="2-oxoA_DH_lipoyl-BS"/>
</dbReference>
<feature type="compositionally biased region" description="Low complexity" evidence="6">
    <location>
        <begin position="106"/>
        <end position="121"/>
    </location>
</feature>
<dbReference type="Gene3D" id="2.40.50.100">
    <property type="match status" value="1"/>
</dbReference>
<dbReference type="KEGG" id="hma:rrnAC2955"/>
<dbReference type="PANTHER" id="PTHR43178">
    <property type="entry name" value="DIHYDROLIPOAMIDE ACETYLTRANSFERASE COMPONENT OF PYRUVATE DEHYDROGENASE COMPLEX"/>
    <property type="match status" value="1"/>
</dbReference>
<keyword evidence="11" id="KW-1185">Reference proteome</keyword>
<evidence type="ECO:0000256" key="5">
    <source>
        <dbReference type="ARBA" id="ARBA00023315"/>
    </source>
</evidence>
<reference evidence="9 11" key="1">
    <citation type="journal article" date="2004" name="Genome Res.">
        <title>Genome sequence of Haloarcula marismortui: a halophilic archaeon from the Dead Sea.</title>
        <authorList>
            <person name="Baliga N.S."/>
            <person name="Bonneau R."/>
            <person name="Facciotti M.T."/>
            <person name="Pan M."/>
            <person name="Glusman G."/>
            <person name="Deutsch E.W."/>
            <person name="Shannon P."/>
            <person name="Chiu Y."/>
            <person name="Weng R.S."/>
            <person name="Gan R.R."/>
            <person name="Hung P."/>
            <person name="Date S.V."/>
            <person name="Marcotte E."/>
            <person name="Hood L."/>
            <person name="Ng W.V."/>
        </authorList>
    </citation>
    <scope>NUCLEOTIDE SEQUENCE [LARGE SCALE GENOMIC DNA]</scope>
    <source>
        <strain evidence="9">ATCC 43049</strain>
        <strain evidence="11">ATCC 43049 / DSM 3752 / JCM 8966 / VKM B-1809</strain>
    </source>
</reference>
<evidence type="ECO:0000313" key="12">
    <source>
        <dbReference type="Proteomes" id="UP000298722"/>
    </source>
</evidence>
<feature type="region of interest" description="Disordered" evidence="6">
    <location>
        <begin position="290"/>
        <end position="321"/>
    </location>
</feature>
<feature type="compositionally biased region" description="Low complexity" evidence="6">
    <location>
        <begin position="290"/>
        <end position="312"/>
    </location>
</feature>
<comment type="cofactor">
    <cofactor evidence="1">
        <name>(R)-lipoate</name>
        <dbReference type="ChEBI" id="CHEBI:83088"/>
    </cofactor>
</comment>
<proteinExistence type="inferred from homology"/>
<dbReference type="eggNOG" id="arCOG01706">
    <property type="taxonomic scope" value="Archaea"/>
</dbReference>
<dbReference type="Proteomes" id="UP000001169">
    <property type="component" value="Chromosome I"/>
</dbReference>
<dbReference type="EC" id="2.3.1.12" evidence="9"/>
<evidence type="ECO:0000256" key="4">
    <source>
        <dbReference type="ARBA" id="ARBA00022823"/>
    </source>
</evidence>
<dbReference type="SUPFAM" id="SSF52777">
    <property type="entry name" value="CoA-dependent acyltransferases"/>
    <property type="match status" value="1"/>
</dbReference>
<evidence type="ECO:0000259" key="7">
    <source>
        <dbReference type="PROSITE" id="PS50968"/>
    </source>
</evidence>
<keyword evidence="5 9" id="KW-0012">Acyltransferase</keyword>
<evidence type="ECO:0000256" key="1">
    <source>
        <dbReference type="ARBA" id="ARBA00001938"/>
    </source>
</evidence>
<dbReference type="InterPro" id="IPR004167">
    <property type="entry name" value="PSBD"/>
</dbReference>
<dbReference type="InterPro" id="IPR023213">
    <property type="entry name" value="CAT-like_dom_sf"/>
</dbReference>
<dbReference type="EMBL" id="CP039138">
    <property type="protein sequence ID" value="QCP92374.1"/>
    <property type="molecule type" value="Genomic_DNA"/>
</dbReference>
<dbReference type="EnsemblBacteria" id="AAV47689">
    <property type="protein sequence ID" value="AAV47689"/>
    <property type="gene ID" value="rrnAC2955"/>
</dbReference>
<dbReference type="HOGENOM" id="CLU_016733_10_0_2"/>
<gene>
    <name evidence="9" type="primary">pdhC2</name>
    <name evidence="9" type="ordered locus">rrnAC2955</name>
    <name evidence="10" type="ORF">E6P14_16465</name>
</gene>